<sequence>MFLILIYPSVQTLYSFASPIRSPHSRVAEVAGTIEFEFGSADSLGSMSLLFSSSVLDRSCVCLFLQYAPSHGLVPAGPVGFSSRFKSKN</sequence>
<accession>A0A2M4C9X5</accession>
<reference evidence="1" key="1">
    <citation type="submission" date="2018-01" db="EMBL/GenBank/DDBJ databases">
        <title>An insight into the sialome of Amazonian anophelines.</title>
        <authorList>
            <person name="Ribeiro J.M."/>
            <person name="Scarpassa V."/>
            <person name="Calvo E."/>
        </authorList>
    </citation>
    <scope>NUCLEOTIDE SEQUENCE</scope>
    <source>
        <tissue evidence="1">Salivary glands</tissue>
    </source>
</reference>
<name>A0A2M4C9X5_9DIPT</name>
<dbReference type="AlphaFoldDB" id="A0A2M4C9X5"/>
<evidence type="ECO:0000313" key="1">
    <source>
        <dbReference type="EMBL" id="MBW62156.1"/>
    </source>
</evidence>
<proteinExistence type="predicted"/>
<protein>
    <submittedName>
        <fullName evidence="1">Putative secreted protein</fullName>
    </submittedName>
</protein>
<dbReference type="EMBL" id="GGFJ01013015">
    <property type="protein sequence ID" value="MBW62156.1"/>
    <property type="molecule type" value="Transcribed_RNA"/>
</dbReference>
<organism evidence="1">
    <name type="scientific">Anopheles marajoara</name>
    <dbReference type="NCBI Taxonomy" id="58244"/>
    <lineage>
        <taxon>Eukaryota</taxon>
        <taxon>Metazoa</taxon>
        <taxon>Ecdysozoa</taxon>
        <taxon>Arthropoda</taxon>
        <taxon>Hexapoda</taxon>
        <taxon>Insecta</taxon>
        <taxon>Pterygota</taxon>
        <taxon>Neoptera</taxon>
        <taxon>Endopterygota</taxon>
        <taxon>Diptera</taxon>
        <taxon>Nematocera</taxon>
        <taxon>Culicoidea</taxon>
        <taxon>Culicidae</taxon>
        <taxon>Anophelinae</taxon>
        <taxon>Anopheles</taxon>
    </lineage>
</organism>